<evidence type="ECO:0000313" key="14">
    <source>
        <dbReference type="Proteomes" id="UP000043699"/>
    </source>
</evidence>
<protein>
    <recommendedName>
        <fullName evidence="6">Coproporphyrinogen III oxidase</fullName>
        <ecNumber evidence="5">1.3.3.15</ecNumber>
    </recommendedName>
</protein>
<sequence>MTERTLKAAVVGGGISGLSAAYYLQKQAKEQGISLDLTIIEAVHRLGGKIQTLHRDGFVIERGPDSFLSRTKTIDSLAQELGIEHKLIASGSGESFVVVEDQLHPIPKGSVMGVPTEWGPFIGSHLSSWSGKFRAAADLVMPKSAGSADQPLGKFMRRRFGKELVENLIEPIFSGLYGGDIDRMSLASTFPAFYQIEQKHRSLIAGVKKDEALDAKAFTTTSEGIFQTFENGMQTLVDALENALSGCTILKGVKVDKIRHEQDKALLRLNNDSDLLVDEVIFALPHEKIQPLFEPAGLLKDLKEMPSTSVATVSIAFSRAAIDSSAADGMGFVVSRNSDFTITKCLAMHTKWPAHVPAGKMLFKAFVGRTGDEAVVDLSDKEIERMVLEDLRKAIPISGEPDFTVVTRWNNSMPQYQVGHEARTQAAKEDLNKAFPMVQLIGSSFEGGGMPACVEQGQAAAQEAIKRHQSKK</sequence>
<evidence type="ECO:0000256" key="1">
    <source>
        <dbReference type="ARBA" id="ARBA00001755"/>
    </source>
</evidence>
<evidence type="ECO:0000256" key="9">
    <source>
        <dbReference type="ARBA" id="ARBA00023002"/>
    </source>
</evidence>
<evidence type="ECO:0000256" key="8">
    <source>
        <dbReference type="ARBA" id="ARBA00022827"/>
    </source>
</evidence>
<dbReference type="Proteomes" id="UP000043699">
    <property type="component" value="Unassembled WGS sequence"/>
</dbReference>
<dbReference type="PANTHER" id="PTHR42923">
    <property type="entry name" value="PROTOPORPHYRINOGEN OXIDASE"/>
    <property type="match status" value="1"/>
</dbReference>
<dbReference type="STRING" id="1499687.BN1080_02459"/>
<feature type="binding site" evidence="11">
    <location>
        <position position="366"/>
    </location>
    <ligand>
        <name>substrate</name>
    </ligand>
</feature>
<dbReference type="RefSeq" id="WP_052652273.1">
    <property type="nucleotide sequence ID" value="NZ_CCXS01000001.1"/>
</dbReference>
<dbReference type="SUPFAM" id="SSF51905">
    <property type="entry name" value="FAD/NAD(P)-binding domain"/>
    <property type="match status" value="1"/>
</dbReference>
<feature type="binding site" evidence="11">
    <location>
        <position position="255"/>
    </location>
    <ligand>
        <name>FAD</name>
        <dbReference type="ChEBI" id="CHEBI:57692"/>
    </ligand>
</feature>
<feature type="domain" description="Amine oxidase" evidence="12">
    <location>
        <begin position="15"/>
        <end position="464"/>
    </location>
</feature>
<dbReference type="EC" id="1.3.3.15" evidence="5"/>
<dbReference type="SUPFAM" id="SSF54373">
    <property type="entry name" value="FAD-linked reductases, C-terminal domain"/>
    <property type="match status" value="1"/>
</dbReference>
<dbReference type="PANTHER" id="PTHR42923:SF3">
    <property type="entry name" value="PROTOPORPHYRINOGEN OXIDASE"/>
    <property type="match status" value="1"/>
</dbReference>
<evidence type="ECO:0000256" key="6">
    <source>
        <dbReference type="ARBA" id="ARBA00019046"/>
    </source>
</evidence>
<dbReference type="InterPro" id="IPR004572">
    <property type="entry name" value="Protoporphyrinogen_oxidase"/>
</dbReference>
<dbReference type="InterPro" id="IPR036188">
    <property type="entry name" value="FAD/NAD-bd_sf"/>
</dbReference>
<dbReference type="AlphaFoldDB" id="A0A098EQA3"/>
<evidence type="ECO:0000256" key="7">
    <source>
        <dbReference type="ARBA" id="ARBA00022630"/>
    </source>
</evidence>
<dbReference type="NCBIfam" id="NF008845">
    <property type="entry name" value="PRK11883.1-5"/>
    <property type="match status" value="1"/>
</dbReference>
<keyword evidence="8" id="KW-0274">FAD</keyword>
<dbReference type="OrthoDB" id="9805195at2"/>
<comment type="cofactor">
    <cofactor evidence="2">
        <name>FAD</name>
        <dbReference type="ChEBI" id="CHEBI:57692"/>
    </cofactor>
</comment>
<dbReference type="NCBIfam" id="TIGR00562">
    <property type="entry name" value="proto_IX_ox"/>
    <property type="match status" value="1"/>
</dbReference>
<reference evidence="13 14" key="1">
    <citation type="submission" date="2014-09" db="EMBL/GenBank/DDBJ databases">
        <authorList>
            <person name="Urmite Genomes Urmite Genomes"/>
        </authorList>
    </citation>
    <scope>NUCLEOTIDE SEQUENCE [LARGE SCALE GENOMIC DNA]</scope>
    <source>
        <strain evidence="13 14">ES2</strain>
    </source>
</reference>
<dbReference type="InterPro" id="IPR050464">
    <property type="entry name" value="Zeta_carotene_desat/Oxidored"/>
</dbReference>
<dbReference type="Gene3D" id="3.90.660.20">
    <property type="entry name" value="Protoporphyrinogen oxidase, mitochondrial, domain 2"/>
    <property type="match status" value="1"/>
</dbReference>
<evidence type="ECO:0000256" key="5">
    <source>
        <dbReference type="ARBA" id="ARBA00012402"/>
    </source>
</evidence>
<comment type="pathway">
    <text evidence="3">Porphyrin-containing compound metabolism; protoheme biosynthesis.</text>
</comment>
<dbReference type="PRINTS" id="PR00757">
    <property type="entry name" value="AMINEOXDASEF"/>
</dbReference>
<evidence type="ECO:0000256" key="10">
    <source>
        <dbReference type="ARBA" id="ARBA00023133"/>
    </source>
</evidence>
<keyword evidence="9" id="KW-0560">Oxidoreductase</keyword>
<evidence type="ECO:0000259" key="12">
    <source>
        <dbReference type="Pfam" id="PF01593"/>
    </source>
</evidence>
<proteinExistence type="inferred from homology"/>
<name>A0A098EQA3_9BACL</name>
<evidence type="ECO:0000256" key="4">
    <source>
        <dbReference type="ARBA" id="ARBA00008310"/>
    </source>
</evidence>
<keyword evidence="14" id="KW-1185">Reference proteome</keyword>
<evidence type="ECO:0000256" key="2">
    <source>
        <dbReference type="ARBA" id="ARBA00001974"/>
    </source>
</evidence>
<keyword evidence="7" id="KW-0285">Flavoprotein</keyword>
<feature type="binding site" evidence="11">
    <location>
        <begin position="41"/>
        <end position="42"/>
    </location>
    <ligand>
        <name>FAD</name>
        <dbReference type="ChEBI" id="CHEBI:57692"/>
    </ligand>
</feature>
<dbReference type="EMBL" id="CCXS01000001">
    <property type="protein sequence ID" value="CEG23481.1"/>
    <property type="molecule type" value="Genomic_DNA"/>
</dbReference>
<dbReference type="Gene3D" id="1.10.3110.10">
    <property type="entry name" value="protoporphyrinogen ix oxidase, domain 3"/>
    <property type="match status" value="1"/>
</dbReference>
<accession>A0A098EQA3</accession>
<dbReference type="Pfam" id="PF01593">
    <property type="entry name" value="Amino_oxidase"/>
    <property type="match status" value="1"/>
</dbReference>
<feature type="binding site" evidence="11">
    <location>
        <position position="16"/>
    </location>
    <ligand>
        <name>FAD</name>
        <dbReference type="ChEBI" id="CHEBI:57692"/>
    </ligand>
</feature>
<dbReference type="Gene3D" id="3.50.50.60">
    <property type="entry name" value="FAD/NAD(P)-binding domain"/>
    <property type="match status" value="1"/>
</dbReference>
<dbReference type="GO" id="GO:0006783">
    <property type="term" value="P:heme biosynthetic process"/>
    <property type="evidence" value="ECO:0007669"/>
    <property type="project" value="UniProtKB-KW"/>
</dbReference>
<comment type="catalytic activity">
    <reaction evidence="1">
        <text>coproporphyrinogen III + 3 O2 = coproporphyrin III + 3 H2O2</text>
        <dbReference type="Rhea" id="RHEA:43436"/>
        <dbReference type="ChEBI" id="CHEBI:15379"/>
        <dbReference type="ChEBI" id="CHEBI:16240"/>
        <dbReference type="ChEBI" id="CHEBI:57309"/>
        <dbReference type="ChEBI" id="CHEBI:131725"/>
        <dbReference type="EC" id="1.3.3.15"/>
    </reaction>
    <physiologicalReaction direction="left-to-right" evidence="1">
        <dbReference type="Rhea" id="RHEA:43437"/>
    </physiologicalReaction>
</comment>
<dbReference type="InterPro" id="IPR001613">
    <property type="entry name" value="Flavin_amine_oxidase"/>
</dbReference>
<evidence type="ECO:0000256" key="11">
    <source>
        <dbReference type="PIRSR" id="PIRSR601613-1"/>
    </source>
</evidence>
<organism evidence="13 14">
    <name type="scientific">Planococcus massiliensis</name>
    <dbReference type="NCBI Taxonomy" id="1499687"/>
    <lineage>
        <taxon>Bacteria</taxon>
        <taxon>Bacillati</taxon>
        <taxon>Bacillota</taxon>
        <taxon>Bacilli</taxon>
        <taxon>Bacillales</taxon>
        <taxon>Caryophanaceae</taxon>
        <taxon>Planococcus</taxon>
    </lineage>
</organism>
<dbReference type="GO" id="GO:0004729">
    <property type="term" value="F:oxygen-dependent protoporphyrinogen oxidase activity"/>
    <property type="evidence" value="ECO:0007669"/>
    <property type="project" value="InterPro"/>
</dbReference>
<comment type="similarity">
    <text evidence="4">Belongs to the protoporphyrinogen/coproporphyrinogen oxidase family. Coproporphyrinogen III oxidase subfamily.</text>
</comment>
<keyword evidence="10" id="KW-0350">Heme biosynthesis</keyword>
<evidence type="ECO:0000313" key="13">
    <source>
        <dbReference type="EMBL" id="CEG23481.1"/>
    </source>
</evidence>
<gene>
    <name evidence="13" type="primary">hemY_1</name>
    <name evidence="13" type="ORF">BN1080_02459</name>
</gene>
<dbReference type="InterPro" id="IPR002937">
    <property type="entry name" value="Amino_oxidase"/>
</dbReference>
<evidence type="ECO:0000256" key="3">
    <source>
        <dbReference type="ARBA" id="ARBA00004744"/>
    </source>
</evidence>